<dbReference type="PANTHER" id="PTHR43861:SF1">
    <property type="entry name" value="TRANS-ACONITATE 2-METHYLTRANSFERASE"/>
    <property type="match status" value="1"/>
</dbReference>
<protein>
    <submittedName>
        <fullName evidence="2">Methyltransferase domain-containing protein</fullName>
    </submittedName>
</protein>
<reference evidence="3" key="1">
    <citation type="journal article" date="2019" name="Int. J. Syst. Evol. Microbiol.">
        <title>The Global Catalogue of Microorganisms (GCM) 10K type strain sequencing project: providing services to taxonomists for standard genome sequencing and annotation.</title>
        <authorList>
            <consortium name="The Broad Institute Genomics Platform"/>
            <consortium name="The Broad Institute Genome Sequencing Center for Infectious Disease"/>
            <person name="Wu L."/>
            <person name="Ma J."/>
        </authorList>
    </citation>
    <scope>NUCLEOTIDE SEQUENCE [LARGE SCALE GENOMIC DNA]</scope>
    <source>
        <strain evidence="3">KCTC 52925</strain>
    </source>
</reference>
<proteinExistence type="predicted"/>
<dbReference type="GO" id="GO:0008168">
    <property type="term" value="F:methyltransferase activity"/>
    <property type="evidence" value="ECO:0007669"/>
    <property type="project" value="UniProtKB-KW"/>
</dbReference>
<comment type="caution">
    <text evidence="2">The sequence shown here is derived from an EMBL/GenBank/DDBJ whole genome shotgun (WGS) entry which is preliminary data.</text>
</comment>
<dbReference type="EMBL" id="JBHUOJ010000001">
    <property type="protein sequence ID" value="MFD2831733.1"/>
    <property type="molecule type" value="Genomic_DNA"/>
</dbReference>
<dbReference type="InterPro" id="IPR025714">
    <property type="entry name" value="Methyltranfer_dom"/>
</dbReference>
<keyword evidence="3" id="KW-1185">Reference proteome</keyword>
<keyword evidence="2" id="KW-0808">Transferase</keyword>
<dbReference type="RefSeq" id="WP_251741522.1">
    <property type="nucleotide sequence ID" value="NZ_JBHUOJ010000001.1"/>
</dbReference>
<dbReference type="Pfam" id="PF13847">
    <property type="entry name" value="Methyltransf_31"/>
    <property type="match status" value="1"/>
</dbReference>
<feature type="domain" description="Methyltransferase" evidence="1">
    <location>
        <begin position="61"/>
        <end position="184"/>
    </location>
</feature>
<sequence length="243" mass="28470">MFNKHDFKFRSKEAEIMDDFDLQGEELTRTLQDLENINTWLGGNKITIEGIKFLLKDLDKDKKYSIADVGCGNGSVLREIMHWGKRNGYQFEVMGIDANPHAIAIARELSKNEEQISFRELNILGEEFKNLKFDIILCTLTLHHFDDQKIIQILISFIQNSKIGVVVNDLHRNKAAYELFKLFCGVFVKNKIARKDGLISIKRGFKKEDLNKYSAQLKKVKHTIHWKWAFRYQWIMKKKKMNG</sequence>
<dbReference type="GO" id="GO:0032259">
    <property type="term" value="P:methylation"/>
    <property type="evidence" value="ECO:0007669"/>
    <property type="project" value="UniProtKB-KW"/>
</dbReference>
<dbReference type="PANTHER" id="PTHR43861">
    <property type="entry name" value="TRANS-ACONITATE 2-METHYLTRANSFERASE-RELATED"/>
    <property type="match status" value="1"/>
</dbReference>
<dbReference type="CDD" id="cd02440">
    <property type="entry name" value="AdoMet_MTases"/>
    <property type="match status" value="1"/>
</dbReference>
<gene>
    <name evidence="2" type="ORF">ACFSYS_00445</name>
</gene>
<organism evidence="2 3">
    <name type="scientific">Christiangramia antarctica</name>
    <dbReference type="NCBI Taxonomy" id="2058158"/>
    <lineage>
        <taxon>Bacteria</taxon>
        <taxon>Pseudomonadati</taxon>
        <taxon>Bacteroidota</taxon>
        <taxon>Flavobacteriia</taxon>
        <taxon>Flavobacteriales</taxon>
        <taxon>Flavobacteriaceae</taxon>
        <taxon>Christiangramia</taxon>
    </lineage>
</organism>
<dbReference type="Gene3D" id="3.40.50.150">
    <property type="entry name" value="Vaccinia Virus protein VP39"/>
    <property type="match status" value="1"/>
</dbReference>
<dbReference type="Proteomes" id="UP001597438">
    <property type="component" value="Unassembled WGS sequence"/>
</dbReference>
<evidence type="ECO:0000259" key="1">
    <source>
        <dbReference type="Pfam" id="PF13847"/>
    </source>
</evidence>
<keyword evidence="2" id="KW-0489">Methyltransferase</keyword>
<name>A0ABW5X2W1_9FLAO</name>
<dbReference type="InterPro" id="IPR029063">
    <property type="entry name" value="SAM-dependent_MTases_sf"/>
</dbReference>
<evidence type="ECO:0000313" key="2">
    <source>
        <dbReference type="EMBL" id="MFD2831733.1"/>
    </source>
</evidence>
<dbReference type="SUPFAM" id="SSF53335">
    <property type="entry name" value="S-adenosyl-L-methionine-dependent methyltransferases"/>
    <property type="match status" value="1"/>
</dbReference>
<evidence type="ECO:0000313" key="3">
    <source>
        <dbReference type="Proteomes" id="UP001597438"/>
    </source>
</evidence>
<accession>A0ABW5X2W1</accession>